<evidence type="ECO:0000313" key="4">
    <source>
        <dbReference type="EMBL" id="SHL79619.1"/>
    </source>
</evidence>
<dbReference type="InterPro" id="IPR026444">
    <property type="entry name" value="Secre_tail"/>
</dbReference>
<dbReference type="EMBL" id="FRBM01000006">
    <property type="protein sequence ID" value="SHL79619.1"/>
    <property type="molecule type" value="Genomic_DNA"/>
</dbReference>
<dbReference type="Pfam" id="PF18962">
    <property type="entry name" value="Por_Secre_tail"/>
    <property type="match status" value="1"/>
</dbReference>
<keyword evidence="1" id="KW-0732">Signal</keyword>
<evidence type="ECO:0000313" key="3">
    <source>
        <dbReference type="EMBL" id="OCA77764.1"/>
    </source>
</evidence>
<dbReference type="STRING" id="1423959.SAMN05444407_106155"/>
<evidence type="ECO:0000259" key="2">
    <source>
        <dbReference type="Pfam" id="PF18962"/>
    </source>
</evidence>
<evidence type="ECO:0000256" key="1">
    <source>
        <dbReference type="ARBA" id="ARBA00022729"/>
    </source>
</evidence>
<dbReference type="RefSeq" id="WP_066697903.1">
    <property type="nucleotide sequence ID" value="NZ_FRBM01000006.1"/>
</dbReference>
<protein>
    <submittedName>
        <fullName evidence="4">Por secretion system C-terminal sorting domain-containing protein</fullName>
    </submittedName>
</protein>
<dbReference type="NCBIfam" id="TIGR04183">
    <property type="entry name" value="Por_Secre_tail"/>
    <property type="match status" value="1"/>
</dbReference>
<accession>A0A1M7DKC6</accession>
<name>A0A1M7DKC6_9FLAO</name>
<sequence length="111" mass="12385">MPGTWGGIPVNCLKFNNGEGEDYSVRISRKYSPNPLNQTDVLIYPNPVNSVLYVKNISKRAKYKIYDTAGQIAVEGIILNNQLNVSRLVNGVYIIDIDDNGNTAQKKLIKE</sequence>
<reference evidence="4 6" key="2">
    <citation type="submission" date="2016-11" db="EMBL/GenBank/DDBJ databases">
        <authorList>
            <person name="Jaros S."/>
            <person name="Januszkiewicz K."/>
            <person name="Wedrychowicz H."/>
        </authorList>
    </citation>
    <scope>NUCLEOTIDE SEQUENCE [LARGE SCALE GENOMIC DNA]</scope>
    <source>
        <strain evidence="4 6">DSM 27621</strain>
    </source>
</reference>
<evidence type="ECO:0000313" key="6">
    <source>
        <dbReference type="Proteomes" id="UP000184069"/>
    </source>
</evidence>
<evidence type="ECO:0000313" key="5">
    <source>
        <dbReference type="Proteomes" id="UP000093508"/>
    </source>
</evidence>
<organism evidence="4 6">
    <name type="scientific">Chryseobacterium contaminans</name>
    <dbReference type="NCBI Taxonomy" id="1423959"/>
    <lineage>
        <taxon>Bacteria</taxon>
        <taxon>Pseudomonadati</taxon>
        <taxon>Bacteroidota</taxon>
        <taxon>Flavobacteriia</taxon>
        <taxon>Flavobacteriales</taxon>
        <taxon>Weeksellaceae</taxon>
        <taxon>Chryseobacterium group</taxon>
        <taxon>Chryseobacterium</taxon>
    </lineage>
</organism>
<dbReference type="OrthoDB" id="9808753at2"/>
<keyword evidence="5" id="KW-1185">Reference proteome</keyword>
<dbReference type="Proteomes" id="UP000184069">
    <property type="component" value="Unassembled WGS sequence"/>
</dbReference>
<reference evidence="3 5" key="1">
    <citation type="submission" date="2016-07" db="EMBL/GenBank/DDBJ databases">
        <authorList>
            <person name="Jeong J.-J."/>
            <person name="Kim D.W."/>
            <person name="Sang M.K."/>
            <person name="Choi I.-G."/>
            <person name="Kim K.D."/>
        </authorList>
    </citation>
    <scope>NUCLEOTIDE SEQUENCE [LARGE SCALE GENOMIC DNA]</scope>
    <source>
        <strain evidence="3 5">C-26</strain>
    </source>
</reference>
<dbReference type="AlphaFoldDB" id="A0A1M7DKC6"/>
<dbReference type="Proteomes" id="UP000093508">
    <property type="component" value="Unassembled WGS sequence"/>
</dbReference>
<proteinExistence type="predicted"/>
<gene>
    <name evidence="3" type="ORF">BBH99_02210</name>
    <name evidence="4" type="ORF">SAMN05444407_106155</name>
</gene>
<feature type="domain" description="Secretion system C-terminal sorting" evidence="2">
    <location>
        <begin position="43"/>
        <end position="109"/>
    </location>
</feature>
<dbReference type="EMBL" id="MAYF01000312">
    <property type="protein sequence ID" value="OCA77764.1"/>
    <property type="molecule type" value="Genomic_DNA"/>
</dbReference>